<evidence type="ECO:0000259" key="3">
    <source>
        <dbReference type="Pfam" id="PF20270"/>
    </source>
</evidence>
<protein>
    <submittedName>
        <fullName evidence="4">CATRA conflict system CASPASE/TPR repeat-associated protein</fullName>
    </submittedName>
</protein>
<accession>A0ABV9WJJ0</accession>
<evidence type="ECO:0000256" key="1">
    <source>
        <dbReference type="SAM" id="MobiDB-lite"/>
    </source>
</evidence>
<evidence type="ECO:0000313" key="4">
    <source>
        <dbReference type="EMBL" id="MFC5007718.1"/>
    </source>
</evidence>
<organism evidence="4 5">
    <name type="scientific">Dactylosporangium cerinum</name>
    <dbReference type="NCBI Taxonomy" id="1434730"/>
    <lineage>
        <taxon>Bacteria</taxon>
        <taxon>Bacillati</taxon>
        <taxon>Actinomycetota</taxon>
        <taxon>Actinomycetes</taxon>
        <taxon>Micromonosporales</taxon>
        <taxon>Micromonosporaceae</taxon>
        <taxon>Dactylosporangium</taxon>
    </lineage>
</organism>
<feature type="compositionally biased region" description="Low complexity" evidence="1">
    <location>
        <begin position="361"/>
        <end position="377"/>
    </location>
</feature>
<keyword evidence="5" id="KW-1185">Reference proteome</keyword>
<reference evidence="5" key="1">
    <citation type="journal article" date="2019" name="Int. J. Syst. Evol. Microbiol.">
        <title>The Global Catalogue of Microorganisms (GCM) 10K type strain sequencing project: providing services to taxonomists for standard genome sequencing and annotation.</title>
        <authorList>
            <consortium name="The Broad Institute Genomics Platform"/>
            <consortium name="The Broad Institute Genome Sequencing Center for Infectious Disease"/>
            <person name="Wu L."/>
            <person name="Ma J."/>
        </authorList>
    </citation>
    <scope>NUCLEOTIDE SEQUENCE [LARGE SCALE GENOMIC DNA]</scope>
    <source>
        <strain evidence="5">CGMCC 4.7152</strain>
    </source>
</reference>
<feature type="compositionally biased region" description="Pro residues" evidence="1">
    <location>
        <begin position="348"/>
        <end position="360"/>
    </location>
</feature>
<feature type="domain" description="CASPASE and TPR Repeat-Associated N-terminal" evidence="2">
    <location>
        <begin position="10"/>
        <end position="212"/>
    </location>
</feature>
<comment type="caution">
    <text evidence="4">The sequence shown here is derived from an EMBL/GenBank/DDBJ whole genome shotgun (WGS) entry which is preliminary data.</text>
</comment>
<dbReference type="InterPro" id="IPR046922">
    <property type="entry name" value="CATRA-N"/>
</dbReference>
<gene>
    <name evidence="4" type="ORF">ACFPIJ_59165</name>
</gene>
<name>A0ABV9WJJ0_9ACTN</name>
<dbReference type="NCBIfam" id="NF038357">
    <property type="entry name" value="BN6_48550_fam"/>
    <property type="match status" value="1"/>
</dbReference>
<sequence>MTAAGLVEPEFVVHLFAPTDGPDAGAALAGVRALWENCRDQLGMTQPIVEVRLPADLPADLADGPDGALAGLQDPAVQFQAIARREHDVLNVSFAIAAPGAVPRSRTRLGSALPPGWHEFHRWWRTLGAGTALLGGAVVLLAKSGDPAGADLRTAVPAQDDDGDGWWETGFALHGFAAWETTPAGTHGTRRLVLLAGLDEDAELSRFAWSDGGTALPPLGRYLMHAAKLRYQARVLGDGGQLTRLRRRVNGRLDELTGLLRAPGGAGRAVAADLAGDRADLAATLQSLRVMRRTVDIARGNMAGTLDGPLPADAPLGDWLAQQLVDDTDLLEATWERAERVAAMLDPPDAPPSPLSPPSPGAAEAAGAAGAARGPSPTEVEYRVGFDVDVVNYSGRSTPRQVEVQHRVAGMVERILARIGVPVHETDRQPAGDGMMVVLPARVPADVALPALLHGWRAQVVADNAEHPHDRIRLRLSVGSGPFTRSAIGFSGQAIIEVGRLLDCQPLRQAVLDHPDADLVAIVADRIYRDVVVEGYPGLQPEAFEPAEITIKTYRGQAWLWTGGTPSPKPRPSPHPVAVSRDVFVIHGPGPQPRKDMFELLRALDLRPLGWEDMVTRTGRPAPRHEEILATAFAAGPGVLVVLAPGDEPDVLIRAGRALALNPDHTIAVQIGAVVATELDRRQPVRLTHDTADASVIFQHEVAQRLRAVGYPVDTGGADWSDAERFRGLLRPPSGGER</sequence>
<feature type="region of interest" description="Disordered" evidence="1">
    <location>
        <begin position="345"/>
        <end position="377"/>
    </location>
</feature>
<feature type="domain" description="CASPASE and TPR Repeat-Associated C-terminal" evidence="3">
    <location>
        <begin position="217"/>
        <end position="338"/>
    </location>
</feature>
<evidence type="ECO:0000259" key="2">
    <source>
        <dbReference type="Pfam" id="PF20269"/>
    </source>
</evidence>
<dbReference type="Pfam" id="PF20269">
    <property type="entry name" value="CATRA-N"/>
    <property type="match status" value="1"/>
</dbReference>
<dbReference type="Pfam" id="PF20270">
    <property type="entry name" value="CATRA-C"/>
    <property type="match status" value="1"/>
</dbReference>
<evidence type="ECO:0000313" key="5">
    <source>
        <dbReference type="Proteomes" id="UP001595912"/>
    </source>
</evidence>
<dbReference type="InterPro" id="IPR046923">
    <property type="entry name" value="CATRA-C"/>
</dbReference>
<proteinExistence type="predicted"/>
<dbReference type="EMBL" id="JBHSIU010000130">
    <property type="protein sequence ID" value="MFC5007718.1"/>
    <property type="molecule type" value="Genomic_DNA"/>
</dbReference>
<dbReference type="RefSeq" id="WP_380128358.1">
    <property type="nucleotide sequence ID" value="NZ_JBHSIU010000130.1"/>
</dbReference>
<dbReference type="Proteomes" id="UP001595912">
    <property type="component" value="Unassembled WGS sequence"/>
</dbReference>